<dbReference type="PROSITE" id="PS51253">
    <property type="entry name" value="HTH_CENPB"/>
    <property type="match status" value="1"/>
</dbReference>
<dbReference type="PANTHER" id="PTHR19303">
    <property type="entry name" value="TRANSPOSON"/>
    <property type="match status" value="1"/>
</dbReference>
<evidence type="ECO:0000256" key="1">
    <source>
        <dbReference type="ARBA" id="ARBA00004123"/>
    </source>
</evidence>
<sequence>MCRRWCCHELNNHSYGKKRKQFSLSDKVDILREIQGRKKRAIVAKERGVARSTIAMILKDKENIFKHQQESQLVPSRKRLRLGDFQNIDAAVLTWFKDVRAQNVYMSGPMLQEKVQQFATILEVTGFEASSGWIHRFRQRNGVTWQTVSGKKCSR</sequence>
<dbReference type="AlphaFoldDB" id="A0A9J6EJA9"/>
<dbReference type="PANTHER" id="PTHR19303:SF73">
    <property type="entry name" value="PROTEIN PDC2"/>
    <property type="match status" value="1"/>
</dbReference>
<comment type="caution">
    <text evidence="5">The sequence shown here is derived from an EMBL/GenBank/DDBJ whole genome shotgun (WGS) entry which is preliminary data.</text>
</comment>
<dbReference type="Pfam" id="PF04218">
    <property type="entry name" value="CENP-B_N"/>
    <property type="match status" value="1"/>
</dbReference>
<reference evidence="5" key="1">
    <citation type="journal article" date="2020" name="Cell">
        <title>Large-Scale Comparative Analyses of Tick Genomes Elucidate Their Genetic Diversity and Vector Capacities.</title>
        <authorList>
            <consortium name="Tick Genome and Microbiome Consortium (TIGMIC)"/>
            <person name="Jia N."/>
            <person name="Wang J."/>
            <person name="Shi W."/>
            <person name="Du L."/>
            <person name="Sun Y."/>
            <person name="Zhan W."/>
            <person name="Jiang J.F."/>
            <person name="Wang Q."/>
            <person name="Zhang B."/>
            <person name="Ji P."/>
            <person name="Bell-Sakyi L."/>
            <person name="Cui X.M."/>
            <person name="Yuan T.T."/>
            <person name="Jiang B.G."/>
            <person name="Yang W.F."/>
            <person name="Lam T.T."/>
            <person name="Chang Q.C."/>
            <person name="Ding S.J."/>
            <person name="Wang X.J."/>
            <person name="Zhu J.G."/>
            <person name="Ruan X.D."/>
            <person name="Zhao L."/>
            <person name="Wei J.T."/>
            <person name="Ye R.Z."/>
            <person name="Que T.C."/>
            <person name="Du C.H."/>
            <person name="Zhou Y.H."/>
            <person name="Cheng J.X."/>
            <person name="Dai P.F."/>
            <person name="Guo W.B."/>
            <person name="Han X.H."/>
            <person name="Huang E.J."/>
            <person name="Li L.F."/>
            <person name="Wei W."/>
            <person name="Gao Y.C."/>
            <person name="Liu J.Z."/>
            <person name="Shao H.Z."/>
            <person name="Wang X."/>
            <person name="Wang C.C."/>
            <person name="Yang T.C."/>
            <person name="Huo Q.B."/>
            <person name="Li W."/>
            <person name="Chen H.Y."/>
            <person name="Chen S.E."/>
            <person name="Zhou L.G."/>
            <person name="Ni X.B."/>
            <person name="Tian J.H."/>
            <person name="Sheng Y."/>
            <person name="Liu T."/>
            <person name="Pan Y.S."/>
            <person name="Xia L.Y."/>
            <person name="Li J."/>
            <person name="Zhao F."/>
            <person name="Cao W.C."/>
        </authorList>
    </citation>
    <scope>NUCLEOTIDE SEQUENCE</scope>
    <source>
        <strain evidence="5">Rmic-2018</strain>
    </source>
</reference>
<name>A0A9J6EJA9_RHIMP</name>
<evidence type="ECO:0000256" key="2">
    <source>
        <dbReference type="ARBA" id="ARBA00023125"/>
    </source>
</evidence>
<keyword evidence="2" id="KW-0238">DNA-binding</keyword>
<dbReference type="InterPro" id="IPR007889">
    <property type="entry name" value="HTH_Psq"/>
</dbReference>
<protein>
    <recommendedName>
        <fullName evidence="4">HTH CENPB-type domain-containing protein</fullName>
    </recommendedName>
</protein>
<feature type="domain" description="HTH CENPB-type" evidence="4">
    <location>
        <begin position="76"/>
        <end position="147"/>
    </location>
</feature>
<dbReference type="Gene3D" id="1.10.10.60">
    <property type="entry name" value="Homeodomain-like"/>
    <property type="match status" value="2"/>
</dbReference>
<dbReference type="GO" id="GO:0005634">
    <property type="term" value="C:nucleus"/>
    <property type="evidence" value="ECO:0007669"/>
    <property type="project" value="UniProtKB-SubCell"/>
</dbReference>
<evidence type="ECO:0000256" key="3">
    <source>
        <dbReference type="ARBA" id="ARBA00023242"/>
    </source>
</evidence>
<dbReference type="Pfam" id="PF03221">
    <property type="entry name" value="HTH_Tnp_Tc5"/>
    <property type="match status" value="1"/>
</dbReference>
<keyword evidence="6" id="KW-1185">Reference proteome</keyword>
<evidence type="ECO:0000313" key="5">
    <source>
        <dbReference type="EMBL" id="KAH8034595.1"/>
    </source>
</evidence>
<comment type="subcellular location">
    <subcellularLocation>
        <location evidence="1">Nucleus</location>
    </subcellularLocation>
</comment>
<dbReference type="InterPro" id="IPR009057">
    <property type="entry name" value="Homeodomain-like_sf"/>
</dbReference>
<dbReference type="InterPro" id="IPR050863">
    <property type="entry name" value="CenT-Element_Derived"/>
</dbReference>
<organism evidence="5 6">
    <name type="scientific">Rhipicephalus microplus</name>
    <name type="common">Cattle tick</name>
    <name type="synonym">Boophilus microplus</name>
    <dbReference type="NCBI Taxonomy" id="6941"/>
    <lineage>
        <taxon>Eukaryota</taxon>
        <taxon>Metazoa</taxon>
        <taxon>Ecdysozoa</taxon>
        <taxon>Arthropoda</taxon>
        <taxon>Chelicerata</taxon>
        <taxon>Arachnida</taxon>
        <taxon>Acari</taxon>
        <taxon>Parasitiformes</taxon>
        <taxon>Ixodida</taxon>
        <taxon>Ixodoidea</taxon>
        <taxon>Ixodidae</taxon>
        <taxon>Rhipicephalinae</taxon>
        <taxon>Rhipicephalus</taxon>
        <taxon>Boophilus</taxon>
    </lineage>
</organism>
<dbReference type="SUPFAM" id="SSF46689">
    <property type="entry name" value="Homeodomain-like"/>
    <property type="match status" value="2"/>
</dbReference>
<keyword evidence="3" id="KW-0539">Nucleus</keyword>
<evidence type="ECO:0000313" key="6">
    <source>
        <dbReference type="Proteomes" id="UP000821866"/>
    </source>
</evidence>
<evidence type="ECO:0000259" key="4">
    <source>
        <dbReference type="PROSITE" id="PS51253"/>
    </source>
</evidence>
<reference evidence="5" key="2">
    <citation type="submission" date="2021-09" db="EMBL/GenBank/DDBJ databases">
        <authorList>
            <person name="Jia N."/>
            <person name="Wang J."/>
            <person name="Shi W."/>
            <person name="Du L."/>
            <person name="Sun Y."/>
            <person name="Zhan W."/>
            <person name="Jiang J."/>
            <person name="Wang Q."/>
            <person name="Zhang B."/>
            <person name="Ji P."/>
            <person name="Sakyi L.B."/>
            <person name="Cui X."/>
            <person name="Yuan T."/>
            <person name="Jiang B."/>
            <person name="Yang W."/>
            <person name="Lam T.T.-Y."/>
            <person name="Chang Q."/>
            <person name="Ding S."/>
            <person name="Wang X."/>
            <person name="Zhu J."/>
            <person name="Ruan X."/>
            <person name="Zhao L."/>
            <person name="Wei J."/>
            <person name="Que T."/>
            <person name="Du C."/>
            <person name="Cheng J."/>
            <person name="Dai P."/>
            <person name="Han X."/>
            <person name="Huang E."/>
            <person name="Gao Y."/>
            <person name="Liu J."/>
            <person name="Shao H."/>
            <person name="Ye R."/>
            <person name="Li L."/>
            <person name="Wei W."/>
            <person name="Wang X."/>
            <person name="Wang C."/>
            <person name="Huo Q."/>
            <person name="Li W."/>
            <person name="Guo W."/>
            <person name="Chen H."/>
            <person name="Chen S."/>
            <person name="Zhou L."/>
            <person name="Zhou L."/>
            <person name="Ni X."/>
            <person name="Tian J."/>
            <person name="Zhou Y."/>
            <person name="Sheng Y."/>
            <person name="Liu T."/>
            <person name="Pan Y."/>
            <person name="Xia L."/>
            <person name="Li J."/>
            <person name="Zhao F."/>
            <person name="Cao W."/>
        </authorList>
    </citation>
    <scope>NUCLEOTIDE SEQUENCE</scope>
    <source>
        <strain evidence="5">Rmic-2018</strain>
        <tissue evidence="5">Larvae</tissue>
    </source>
</reference>
<dbReference type="SMART" id="SM00674">
    <property type="entry name" value="CENPB"/>
    <property type="match status" value="1"/>
</dbReference>
<dbReference type="GO" id="GO:0003677">
    <property type="term" value="F:DNA binding"/>
    <property type="evidence" value="ECO:0007669"/>
    <property type="project" value="UniProtKB-KW"/>
</dbReference>
<accession>A0A9J6EJA9</accession>
<gene>
    <name evidence="5" type="ORF">HPB51_025793</name>
</gene>
<dbReference type="EMBL" id="JABSTU010000004">
    <property type="protein sequence ID" value="KAH8034595.1"/>
    <property type="molecule type" value="Genomic_DNA"/>
</dbReference>
<proteinExistence type="predicted"/>
<dbReference type="Proteomes" id="UP000821866">
    <property type="component" value="Chromosome 2"/>
</dbReference>
<dbReference type="InterPro" id="IPR006600">
    <property type="entry name" value="HTH_CenpB_DNA-bd_dom"/>
</dbReference>